<dbReference type="AlphaFoldDB" id="A0A9W4MRD1"/>
<name>A0A9W4MRD1_PENOL</name>
<feature type="region of interest" description="Disordered" evidence="2">
    <location>
        <begin position="334"/>
        <end position="358"/>
    </location>
</feature>
<dbReference type="GO" id="GO:0008180">
    <property type="term" value="C:COP9 signalosome"/>
    <property type="evidence" value="ECO:0007669"/>
    <property type="project" value="TreeGrafter"/>
</dbReference>
<dbReference type="GO" id="GO:0006511">
    <property type="term" value="P:ubiquitin-dependent protein catabolic process"/>
    <property type="evidence" value="ECO:0007669"/>
    <property type="project" value="TreeGrafter"/>
</dbReference>
<protein>
    <recommendedName>
        <fullName evidence="3">COP9 signalosome complex subunit 3 N-terminal helical repeats domain-containing protein</fullName>
    </recommendedName>
</protein>
<accession>A0A9W4MRD1</accession>
<evidence type="ECO:0000313" key="4">
    <source>
        <dbReference type="EMBL" id="CAG8023835.1"/>
    </source>
</evidence>
<gene>
    <name evidence="4" type="ORF">POLS_LOCUS2486</name>
</gene>
<dbReference type="PANTHER" id="PTHR10758:SF1">
    <property type="entry name" value="COP9 SIGNALOSOME COMPLEX SUBUNIT 3"/>
    <property type="match status" value="1"/>
</dbReference>
<dbReference type="PANTHER" id="PTHR10758">
    <property type="entry name" value="26S PROTEASOME NON-ATPASE REGULATORY SUBUNIT 3/COP9 SIGNALOSOME COMPLEX SUBUNIT 3"/>
    <property type="match status" value="1"/>
</dbReference>
<keyword evidence="5" id="KW-1185">Reference proteome</keyword>
<proteinExistence type="predicted"/>
<feature type="compositionally biased region" description="Acidic residues" evidence="2">
    <location>
        <begin position="348"/>
        <end position="358"/>
    </location>
</feature>
<dbReference type="InterPro" id="IPR050756">
    <property type="entry name" value="CSN3"/>
</dbReference>
<feature type="domain" description="COP9 signalosome complex subunit 3 N-terminal helical repeats" evidence="3">
    <location>
        <begin position="2"/>
        <end position="154"/>
    </location>
</feature>
<keyword evidence="1" id="KW-0963">Cytoplasm</keyword>
<evidence type="ECO:0000256" key="2">
    <source>
        <dbReference type="SAM" id="MobiDB-lite"/>
    </source>
</evidence>
<reference evidence="4" key="1">
    <citation type="submission" date="2021-07" db="EMBL/GenBank/DDBJ databases">
        <authorList>
            <person name="Branca A.L. A."/>
        </authorList>
    </citation>
    <scope>NUCLEOTIDE SEQUENCE</scope>
</reference>
<evidence type="ECO:0000259" key="3">
    <source>
        <dbReference type="Pfam" id="PF22788"/>
    </source>
</evidence>
<organism evidence="4 5">
    <name type="scientific">Penicillium olsonii</name>
    <dbReference type="NCBI Taxonomy" id="99116"/>
    <lineage>
        <taxon>Eukaryota</taxon>
        <taxon>Fungi</taxon>
        <taxon>Dikarya</taxon>
        <taxon>Ascomycota</taxon>
        <taxon>Pezizomycotina</taxon>
        <taxon>Eurotiomycetes</taxon>
        <taxon>Eurotiomycetidae</taxon>
        <taxon>Eurotiales</taxon>
        <taxon>Aspergillaceae</taxon>
        <taxon>Penicillium</taxon>
    </lineage>
</organism>
<comment type="caution">
    <text evidence="4">The sequence shown here is derived from an EMBL/GenBank/DDBJ whole genome shotgun (WGS) entry which is preliminary data.</text>
</comment>
<evidence type="ECO:0000256" key="1">
    <source>
        <dbReference type="ARBA" id="ARBA00022490"/>
    </source>
</evidence>
<dbReference type="EMBL" id="CAJVOS010000015">
    <property type="protein sequence ID" value="CAG8023835.1"/>
    <property type="molecule type" value="Genomic_DNA"/>
</dbReference>
<dbReference type="OrthoDB" id="29061at2759"/>
<dbReference type="Pfam" id="PF22788">
    <property type="entry name" value="COP9_hel_rpt"/>
    <property type="match status" value="1"/>
</dbReference>
<evidence type="ECO:0000313" key="5">
    <source>
        <dbReference type="Proteomes" id="UP001153618"/>
    </source>
</evidence>
<sequence>MIRDAVLRLDPSAAVLMSTHLLLVKLCLQAKAYSYALPVLNKHVYHFPTLPEWSHSEASMACAEDASSRSFVTGISGFSSKLTYQDYLRYFLYGGMIFMALKKWHNALHFLGTVVSMPTANSVSLIMVEAYKKWVLVGLLEKGKLCSPPNITATHVVRIYQSLARPYVSLAQTFERGDLARLKSEVNAAKDIWCKDNNFGLVSQVVDVFFSRSVIKLGRTFAALTVADLVKQALSSPVEGSVAESAVSSLVMAGALDASLAETKDPDGLSILRFTGDSSFPRLPHELDVQSQLKGEQQLMEHLVGNLEEINTALGMSDECLDGLQRGQAWAASGGVNSAAPGETGTLEMDEDLMGDMS</sequence>
<dbReference type="Proteomes" id="UP001153618">
    <property type="component" value="Unassembled WGS sequence"/>
</dbReference>
<dbReference type="InterPro" id="IPR055089">
    <property type="entry name" value="COP9_N"/>
</dbReference>